<keyword evidence="3" id="KW-1185">Reference proteome</keyword>
<sequence length="67" mass="6959">MLLLLNLALSGVADALVSMLTLQSTMLASFQKTSSVDANRMNGITGLAVCVLISLLGVSLICYASKL</sequence>
<reference evidence="2 3" key="1">
    <citation type="journal article" date="2021" name="Sci. Rep.">
        <title>The distribution of antibiotic resistance genes in chicken gut microbiota commensals.</title>
        <authorList>
            <person name="Juricova H."/>
            <person name="Matiasovicova J."/>
            <person name="Kubasova T."/>
            <person name="Cejkova D."/>
            <person name="Rychlik I."/>
        </authorList>
    </citation>
    <scope>NUCLEOTIDE SEQUENCE [LARGE SCALE GENOMIC DNA]</scope>
    <source>
        <strain evidence="2 3">An773</strain>
    </source>
</reference>
<comment type="caution">
    <text evidence="2">The sequence shown here is derived from an EMBL/GenBank/DDBJ whole genome shotgun (WGS) entry which is preliminary data.</text>
</comment>
<organism evidence="2 3">
    <name type="scientific">Faecalicatena fissicatena</name>
    <dbReference type="NCBI Taxonomy" id="290055"/>
    <lineage>
        <taxon>Bacteria</taxon>
        <taxon>Bacillati</taxon>
        <taxon>Bacillota</taxon>
        <taxon>Clostridia</taxon>
        <taxon>Lachnospirales</taxon>
        <taxon>Lachnospiraceae</taxon>
        <taxon>Faecalicatena</taxon>
    </lineage>
</organism>
<name>A0ABS2EAU5_9FIRM</name>
<proteinExistence type="predicted"/>
<protein>
    <submittedName>
        <fullName evidence="2">Uncharacterized protein</fullName>
    </submittedName>
</protein>
<feature type="transmembrane region" description="Helical" evidence="1">
    <location>
        <begin position="43"/>
        <end position="64"/>
    </location>
</feature>
<keyword evidence="1" id="KW-0472">Membrane</keyword>
<gene>
    <name evidence="2" type="ORF">H7U36_11760</name>
</gene>
<dbReference type="RefSeq" id="WP_147581150.1">
    <property type="nucleotide sequence ID" value="NZ_JACLYY010000012.1"/>
</dbReference>
<dbReference type="Proteomes" id="UP000716906">
    <property type="component" value="Unassembled WGS sequence"/>
</dbReference>
<dbReference type="EMBL" id="JACLYY010000012">
    <property type="protein sequence ID" value="MBM6738763.1"/>
    <property type="molecule type" value="Genomic_DNA"/>
</dbReference>
<evidence type="ECO:0000313" key="3">
    <source>
        <dbReference type="Proteomes" id="UP000716906"/>
    </source>
</evidence>
<evidence type="ECO:0000313" key="2">
    <source>
        <dbReference type="EMBL" id="MBM6738763.1"/>
    </source>
</evidence>
<evidence type="ECO:0000256" key="1">
    <source>
        <dbReference type="SAM" id="Phobius"/>
    </source>
</evidence>
<accession>A0ABS2EAU5</accession>
<keyword evidence="1" id="KW-0812">Transmembrane</keyword>
<keyword evidence="1" id="KW-1133">Transmembrane helix</keyword>